<evidence type="ECO:0000259" key="4">
    <source>
        <dbReference type="SMART" id="SM01007"/>
    </source>
</evidence>
<dbReference type="PANTHER" id="PTHR22789">
    <property type="entry name" value="FUCULOSE PHOSPHATE ALDOLASE"/>
    <property type="match status" value="1"/>
</dbReference>
<dbReference type="GO" id="GO:0005829">
    <property type="term" value="C:cytosol"/>
    <property type="evidence" value="ECO:0007669"/>
    <property type="project" value="TreeGrafter"/>
</dbReference>
<evidence type="ECO:0000313" key="6">
    <source>
        <dbReference type="Proteomes" id="UP000199377"/>
    </source>
</evidence>
<feature type="region of interest" description="Disordered" evidence="3">
    <location>
        <begin position="1"/>
        <end position="26"/>
    </location>
</feature>
<sequence length="240" mass="25402">MPADKTAKPAKTKATKAAPKAPTPAEDTALRRSIIDHCLAMNATGFNQGTSGNLSVRQGEAMLITPSGIPYATMSPEMIARMPLSGGREDAEGPRAPSSEWRFHRDILRARPEFNAVVHAHAPYATALAMTRRGIPASHYMVALFGGDDVRCADYATFGTQALSDAALAALAGRNACLLANHGLLACGPTLEKAMAIAVELEALARQHHLALQIGGPALLTPRQMADTHEMIRALNYGNG</sequence>
<dbReference type="GO" id="GO:0046872">
    <property type="term" value="F:metal ion binding"/>
    <property type="evidence" value="ECO:0007669"/>
    <property type="project" value="UniProtKB-KW"/>
</dbReference>
<dbReference type="AlphaFoldDB" id="A0A1I3C3H5"/>
<dbReference type="PANTHER" id="PTHR22789:SF0">
    <property type="entry name" value="3-OXO-TETRONATE 4-PHOSPHATE DECARBOXYLASE-RELATED"/>
    <property type="match status" value="1"/>
</dbReference>
<evidence type="ECO:0000313" key="5">
    <source>
        <dbReference type="EMBL" id="SFH68886.1"/>
    </source>
</evidence>
<dbReference type="GO" id="GO:0019323">
    <property type="term" value="P:pentose catabolic process"/>
    <property type="evidence" value="ECO:0007669"/>
    <property type="project" value="TreeGrafter"/>
</dbReference>
<dbReference type="InterPro" id="IPR001303">
    <property type="entry name" value="Aldolase_II/adducin_N"/>
</dbReference>
<evidence type="ECO:0000256" key="3">
    <source>
        <dbReference type="SAM" id="MobiDB-lite"/>
    </source>
</evidence>
<organism evidence="5 6">
    <name type="scientific">Albimonas pacifica</name>
    <dbReference type="NCBI Taxonomy" id="1114924"/>
    <lineage>
        <taxon>Bacteria</taxon>
        <taxon>Pseudomonadati</taxon>
        <taxon>Pseudomonadota</taxon>
        <taxon>Alphaproteobacteria</taxon>
        <taxon>Rhodobacterales</taxon>
        <taxon>Paracoccaceae</taxon>
        <taxon>Albimonas</taxon>
    </lineage>
</organism>
<feature type="compositionally biased region" description="Low complexity" evidence="3">
    <location>
        <begin position="15"/>
        <end position="26"/>
    </location>
</feature>
<proteinExistence type="predicted"/>
<dbReference type="InterPro" id="IPR050197">
    <property type="entry name" value="Aldolase_class_II_sugar_metab"/>
</dbReference>
<protein>
    <submittedName>
        <fullName evidence="5">L-fuculose 1-phosphate aldolase</fullName>
    </submittedName>
</protein>
<evidence type="ECO:0000256" key="2">
    <source>
        <dbReference type="ARBA" id="ARBA00023239"/>
    </source>
</evidence>
<dbReference type="SUPFAM" id="SSF53639">
    <property type="entry name" value="AraD/HMP-PK domain-like"/>
    <property type="match status" value="1"/>
</dbReference>
<dbReference type="EMBL" id="FOQH01000001">
    <property type="protein sequence ID" value="SFH68886.1"/>
    <property type="molecule type" value="Genomic_DNA"/>
</dbReference>
<dbReference type="InterPro" id="IPR036409">
    <property type="entry name" value="Aldolase_II/adducin_N_sf"/>
</dbReference>
<dbReference type="GO" id="GO:0016832">
    <property type="term" value="F:aldehyde-lyase activity"/>
    <property type="evidence" value="ECO:0007669"/>
    <property type="project" value="TreeGrafter"/>
</dbReference>
<dbReference type="OrthoDB" id="5291399at2"/>
<keyword evidence="1" id="KW-0479">Metal-binding</keyword>
<dbReference type="Gene3D" id="3.40.225.10">
    <property type="entry name" value="Class II aldolase/adducin N-terminal domain"/>
    <property type="match status" value="1"/>
</dbReference>
<dbReference type="Pfam" id="PF00596">
    <property type="entry name" value="Aldolase_II"/>
    <property type="match status" value="1"/>
</dbReference>
<dbReference type="STRING" id="1114924.SAMN05216258_101535"/>
<gene>
    <name evidence="5" type="ORF">SAMN05216258_101535</name>
</gene>
<keyword evidence="2" id="KW-0456">Lyase</keyword>
<reference evidence="5 6" key="1">
    <citation type="submission" date="2016-10" db="EMBL/GenBank/DDBJ databases">
        <authorList>
            <person name="de Groot N.N."/>
        </authorList>
    </citation>
    <scope>NUCLEOTIDE SEQUENCE [LARGE SCALE GENOMIC DNA]</scope>
    <source>
        <strain evidence="5 6">CGMCC 1.11030</strain>
    </source>
</reference>
<evidence type="ECO:0000256" key="1">
    <source>
        <dbReference type="ARBA" id="ARBA00022723"/>
    </source>
</evidence>
<dbReference type="Proteomes" id="UP000199377">
    <property type="component" value="Unassembled WGS sequence"/>
</dbReference>
<keyword evidence="6" id="KW-1185">Reference proteome</keyword>
<dbReference type="SMART" id="SM01007">
    <property type="entry name" value="Aldolase_II"/>
    <property type="match status" value="1"/>
</dbReference>
<feature type="domain" description="Class II aldolase/adducin N-terminal" evidence="4">
    <location>
        <begin position="32"/>
        <end position="209"/>
    </location>
</feature>
<dbReference type="RefSeq" id="WP_092857528.1">
    <property type="nucleotide sequence ID" value="NZ_FOQH01000001.1"/>
</dbReference>
<accession>A0A1I3C3H5</accession>
<name>A0A1I3C3H5_9RHOB</name>